<dbReference type="RefSeq" id="WP_345322802.1">
    <property type="nucleotide sequence ID" value="NZ_BAABGA010000035.1"/>
</dbReference>
<evidence type="ECO:0000313" key="7">
    <source>
        <dbReference type="Proteomes" id="UP001500840"/>
    </source>
</evidence>
<dbReference type="PANTHER" id="PTHR43133">
    <property type="entry name" value="RNA POLYMERASE ECF-TYPE SIGMA FACTO"/>
    <property type="match status" value="1"/>
</dbReference>
<keyword evidence="2" id="KW-0805">Transcription regulation</keyword>
<keyword evidence="7" id="KW-1185">Reference proteome</keyword>
<proteinExistence type="inferred from homology"/>
<protein>
    <submittedName>
        <fullName evidence="6">ECF-type sigma factor</fullName>
    </submittedName>
</protein>
<evidence type="ECO:0000256" key="1">
    <source>
        <dbReference type="ARBA" id="ARBA00010641"/>
    </source>
</evidence>
<dbReference type="InterPro" id="IPR013324">
    <property type="entry name" value="RNA_pol_sigma_r3/r4-like"/>
</dbReference>
<dbReference type="EMBL" id="BAABGA010000035">
    <property type="protein sequence ID" value="GAA4454510.1"/>
    <property type="molecule type" value="Genomic_DNA"/>
</dbReference>
<dbReference type="InterPro" id="IPR036388">
    <property type="entry name" value="WH-like_DNA-bd_sf"/>
</dbReference>
<reference evidence="7" key="1">
    <citation type="journal article" date="2019" name="Int. J. Syst. Evol. Microbiol.">
        <title>The Global Catalogue of Microorganisms (GCM) 10K type strain sequencing project: providing services to taxonomists for standard genome sequencing and annotation.</title>
        <authorList>
            <consortium name="The Broad Institute Genomics Platform"/>
            <consortium name="The Broad Institute Genome Sequencing Center for Infectious Disease"/>
            <person name="Wu L."/>
            <person name="Ma J."/>
        </authorList>
    </citation>
    <scope>NUCLEOTIDE SEQUENCE [LARGE SCALE GENOMIC DNA]</scope>
    <source>
        <strain evidence="7">JCM 17759</strain>
    </source>
</reference>
<evidence type="ECO:0000256" key="4">
    <source>
        <dbReference type="ARBA" id="ARBA00023163"/>
    </source>
</evidence>
<dbReference type="InterPro" id="IPR011517">
    <property type="entry name" value="RNA_pol_sigma70_ECF-like"/>
</dbReference>
<dbReference type="SUPFAM" id="SSF88946">
    <property type="entry name" value="Sigma2 domain of RNA polymerase sigma factors"/>
    <property type="match status" value="1"/>
</dbReference>
<evidence type="ECO:0000256" key="2">
    <source>
        <dbReference type="ARBA" id="ARBA00023015"/>
    </source>
</evidence>
<evidence type="ECO:0000259" key="5">
    <source>
        <dbReference type="Pfam" id="PF07638"/>
    </source>
</evidence>
<organism evidence="6 7">
    <name type="scientific">Novipirellula rosea</name>
    <dbReference type="NCBI Taxonomy" id="1031540"/>
    <lineage>
        <taxon>Bacteria</taxon>
        <taxon>Pseudomonadati</taxon>
        <taxon>Planctomycetota</taxon>
        <taxon>Planctomycetia</taxon>
        <taxon>Pirellulales</taxon>
        <taxon>Pirellulaceae</taxon>
        <taxon>Novipirellula</taxon>
    </lineage>
</organism>
<dbReference type="InterPro" id="IPR039425">
    <property type="entry name" value="RNA_pol_sigma-70-like"/>
</dbReference>
<dbReference type="NCBIfam" id="TIGR02999">
    <property type="entry name" value="Sig-70_X6"/>
    <property type="match status" value="1"/>
</dbReference>
<keyword evidence="3" id="KW-0731">Sigma factor</keyword>
<evidence type="ECO:0000313" key="6">
    <source>
        <dbReference type="EMBL" id="GAA4454510.1"/>
    </source>
</evidence>
<dbReference type="InterPro" id="IPR013325">
    <property type="entry name" value="RNA_pol_sigma_r2"/>
</dbReference>
<gene>
    <name evidence="6" type="ORF">GCM10023156_27080</name>
</gene>
<dbReference type="NCBIfam" id="TIGR02937">
    <property type="entry name" value="sigma70-ECF"/>
    <property type="match status" value="1"/>
</dbReference>
<name>A0ABP8MTA7_9BACT</name>
<feature type="domain" description="RNA polymerase sigma-70 ECF-like HTH" evidence="5">
    <location>
        <begin position="7"/>
        <end position="187"/>
    </location>
</feature>
<dbReference type="Gene3D" id="1.10.10.10">
    <property type="entry name" value="Winged helix-like DNA-binding domain superfamily/Winged helix DNA-binding domain"/>
    <property type="match status" value="1"/>
</dbReference>
<dbReference type="InterPro" id="IPR014284">
    <property type="entry name" value="RNA_pol_sigma-70_dom"/>
</dbReference>
<keyword evidence="4" id="KW-0804">Transcription</keyword>
<dbReference type="PANTHER" id="PTHR43133:SF39">
    <property type="entry name" value="SIMILAR TO RNA POLYMERASE SIGMA-E FACTOR"/>
    <property type="match status" value="1"/>
</dbReference>
<dbReference type="SUPFAM" id="SSF88659">
    <property type="entry name" value="Sigma3 and sigma4 domains of RNA polymerase sigma factors"/>
    <property type="match status" value="1"/>
</dbReference>
<dbReference type="Proteomes" id="UP001500840">
    <property type="component" value="Unassembled WGS sequence"/>
</dbReference>
<dbReference type="CDD" id="cd06171">
    <property type="entry name" value="Sigma70_r4"/>
    <property type="match status" value="1"/>
</dbReference>
<accession>A0ABP8MTA7</accession>
<comment type="similarity">
    <text evidence="1">Belongs to the sigma-70 factor family. ECF subfamily.</text>
</comment>
<dbReference type="InterPro" id="IPR053812">
    <property type="entry name" value="HTH_Sigma70_ECF-like"/>
</dbReference>
<evidence type="ECO:0000256" key="3">
    <source>
        <dbReference type="ARBA" id="ARBA00023082"/>
    </source>
</evidence>
<comment type="caution">
    <text evidence="6">The sequence shown here is derived from an EMBL/GenBank/DDBJ whole genome shotgun (WGS) entry which is preliminary data.</text>
</comment>
<dbReference type="Pfam" id="PF07638">
    <property type="entry name" value="Sigma70_ECF"/>
    <property type="match status" value="1"/>
</dbReference>
<sequence length="191" mass="21545">MNADKIDVAGTLAQVVDGDPNAADQLADVVYDRMRNLAGYLLRGESPGHTLQPTALVNEAYLRLVDQSRVDWRGKSHFFAIGAKMMRRILVDHARGKKRQKRGGERQRIELDDNLCVSSRKDEDVLAVEEALTKLAALDPRQAQIVELRFYGGLTMEEVAEALCVSKRTVESDWTMLRAWMRRELSDETAT</sequence>